<dbReference type="Proteomes" id="UP000464577">
    <property type="component" value="Chromosome"/>
</dbReference>
<evidence type="ECO:0000313" key="2">
    <source>
        <dbReference type="Proteomes" id="UP000464577"/>
    </source>
</evidence>
<dbReference type="EMBL" id="CP045997">
    <property type="protein sequence ID" value="QHV99214.1"/>
    <property type="molecule type" value="Genomic_DNA"/>
</dbReference>
<dbReference type="RefSeq" id="WP_162389618.1">
    <property type="nucleotide sequence ID" value="NZ_CP045997.1"/>
</dbReference>
<dbReference type="KEGG" id="senf:GJR95_31245"/>
<organism evidence="1 2">
    <name type="scientific">Spirosoma endbachense</name>
    <dbReference type="NCBI Taxonomy" id="2666025"/>
    <lineage>
        <taxon>Bacteria</taxon>
        <taxon>Pseudomonadati</taxon>
        <taxon>Bacteroidota</taxon>
        <taxon>Cytophagia</taxon>
        <taxon>Cytophagales</taxon>
        <taxon>Cytophagaceae</taxon>
        <taxon>Spirosoma</taxon>
    </lineage>
</organism>
<accession>A0A6P1W2U9</accession>
<evidence type="ECO:0000313" key="1">
    <source>
        <dbReference type="EMBL" id="QHV99214.1"/>
    </source>
</evidence>
<keyword evidence="2" id="KW-1185">Reference proteome</keyword>
<reference evidence="1 2" key="1">
    <citation type="submission" date="2019-11" db="EMBL/GenBank/DDBJ databases">
        <title>Spirosoma endbachense sp. nov., isolated from a natural salt meadow.</title>
        <authorList>
            <person name="Rojas J."/>
            <person name="Ambika Manirajan B."/>
            <person name="Ratering S."/>
            <person name="Suarez C."/>
            <person name="Geissler-Plaum R."/>
            <person name="Schnell S."/>
        </authorList>
    </citation>
    <scope>NUCLEOTIDE SEQUENCE [LARGE SCALE GENOMIC DNA]</scope>
    <source>
        <strain evidence="1 2">I-24</strain>
    </source>
</reference>
<sequence>METVDSILDHERIKRIIAIGNFGGIVSEDKYYVHYDFGNVKISLRPERLGLEFWVTTNVAWVPVTMPLPETMNAYVSKTMRWIFGKLLSEYLQQAS</sequence>
<dbReference type="AlphaFoldDB" id="A0A6P1W2U9"/>
<gene>
    <name evidence="1" type="ORF">GJR95_31245</name>
</gene>
<protein>
    <submittedName>
        <fullName evidence="1">Uncharacterized protein</fullName>
    </submittedName>
</protein>
<name>A0A6P1W2U9_9BACT</name>
<proteinExistence type="predicted"/>